<sequence length="196" mass="20993">MANDAKKIRFAPNGSIYVAPASQSLVVPTDLGTAETPPTGYKALGYVDEGGVTLTPAIETQPVNAWQSATAVLYNVTSASFSVKATLQETNEVTTELFWGAEWVEIMSTDPTPVGTGVFKLDLSSTPELKEISLVVDWNQGSIRNRVVIPRAMISDRGAIQLSRTENGKFELTIEALDSAGKLGYVLTNDDIVEGP</sequence>
<proteinExistence type="predicted"/>
<keyword evidence="2" id="KW-1185">Reference proteome</keyword>
<organism evidence="1 2">
    <name type="scientific">Streptomyces phage Success</name>
    <dbReference type="NCBI Taxonomy" id="2999013"/>
    <lineage>
        <taxon>Viruses</taxon>
        <taxon>Duplodnaviria</taxon>
        <taxon>Heunggongvirae</taxon>
        <taxon>Uroviricota</taxon>
        <taxon>Caudoviricetes</taxon>
        <taxon>Successvirus</taxon>
        <taxon>Successvirus success</taxon>
    </lineage>
</organism>
<dbReference type="EMBL" id="OP751148">
    <property type="protein sequence ID" value="WAB08837.1"/>
    <property type="molecule type" value="Genomic_DNA"/>
</dbReference>
<dbReference type="Pfam" id="PF25681">
    <property type="entry name" value="Phage_TTP_17"/>
    <property type="match status" value="1"/>
</dbReference>
<protein>
    <submittedName>
        <fullName evidence="1">Major tail protein</fullName>
    </submittedName>
</protein>
<evidence type="ECO:0000313" key="2">
    <source>
        <dbReference type="Proteomes" id="UP001163413"/>
    </source>
</evidence>
<dbReference type="RefSeq" id="YP_010755582.1">
    <property type="nucleotide sequence ID" value="NC_073472.1"/>
</dbReference>
<gene>
    <name evidence="1" type="primary">58</name>
    <name evidence="1" type="ORF">SEA_SUCCESS_58</name>
</gene>
<accession>A0A9E8S0A3</accession>
<evidence type="ECO:0000313" key="1">
    <source>
        <dbReference type="EMBL" id="WAB08837.1"/>
    </source>
</evidence>
<reference evidence="1" key="1">
    <citation type="submission" date="2022-10" db="EMBL/GenBank/DDBJ databases">
        <authorList>
            <person name="Roth M.A."/>
            <person name="Wohlstadter N.E."/>
            <person name="Arguedas X."/>
            <person name="Leighton H.R."/>
            <person name="Msuya J.A."/>
            <person name="Pravda N."/>
            <person name="Shaffer C.D."/>
            <person name="Weston-Hafer K.A."/>
            <person name="Russell D.A."/>
            <person name="Jacobs-Sera D."/>
            <person name="Hatfull G.F."/>
        </authorList>
    </citation>
    <scope>NUCLEOTIDE SEQUENCE</scope>
</reference>
<dbReference type="Proteomes" id="UP001163413">
    <property type="component" value="Segment"/>
</dbReference>
<dbReference type="InterPro" id="IPR058154">
    <property type="entry name" value="Bxb1_TTP-like"/>
</dbReference>
<dbReference type="KEGG" id="vg:80020250"/>
<name>A0A9E8S0A3_9CAUD</name>
<dbReference type="GeneID" id="80020250"/>